<dbReference type="InterPro" id="IPR018490">
    <property type="entry name" value="cNMP-bd_dom_sf"/>
</dbReference>
<dbReference type="PROSITE" id="PS50042">
    <property type="entry name" value="CNMP_BINDING_3"/>
    <property type="match status" value="1"/>
</dbReference>
<organism evidence="2 3">
    <name type="scientific">Sphingobacterium kitahiroshimense</name>
    <dbReference type="NCBI Taxonomy" id="470446"/>
    <lineage>
        <taxon>Bacteria</taxon>
        <taxon>Pseudomonadati</taxon>
        <taxon>Bacteroidota</taxon>
        <taxon>Sphingobacteriia</taxon>
        <taxon>Sphingobacteriales</taxon>
        <taxon>Sphingobacteriaceae</taxon>
        <taxon>Sphingobacterium</taxon>
    </lineage>
</organism>
<feature type="domain" description="Cyclic nucleotide-binding" evidence="1">
    <location>
        <begin position="14"/>
        <end position="116"/>
    </location>
</feature>
<dbReference type="EMBL" id="JBDJNQ010000005">
    <property type="protein sequence ID" value="MEN5377942.1"/>
    <property type="molecule type" value="Genomic_DNA"/>
</dbReference>
<comment type="caution">
    <text evidence="2">The sequence shown here is derived from an EMBL/GenBank/DDBJ whole genome shotgun (WGS) entry which is preliminary data.</text>
</comment>
<evidence type="ECO:0000259" key="1">
    <source>
        <dbReference type="PROSITE" id="PS50042"/>
    </source>
</evidence>
<name>A0ABV0BTN0_9SPHI</name>
<keyword evidence="3" id="KW-1185">Reference proteome</keyword>
<dbReference type="InterPro" id="IPR014710">
    <property type="entry name" value="RmlC-like_jellyroll"/>
</dbReference>
<evidence type="ECO:0000313" key="2">
    <source>
        <dbReference type="EMBL" id="MEN5377942.1"/>
    </source>
</evidence>
<protein>
    <submittedName>
        <fullName evidence="2">Crp/Fnr family transcriptional regulator</fullName>
    </submittedName>
</protein>
<dbReference type="InterPro" id="IPR000595">
    <property type="entry name" value="cNMP-bd_dom"/>
</dbReference>
<sequence length="192" mass="22287">MVEIKKSLRDCLLSYYPLEADDIEAIEAITTEVHIPRNTIIIQQDKLQHDIYILSSGLARVYYEVPNREITLDFNDAGCMLMSINTYARNEPGYENIAIVEDATLFKINSPALFRLYEENIRIANLGRKIAEYEFIKIEQRAMSKLFNTAQSRYMDLLDKYPTYINRIKLGYIASYLGISQVTLSRIRANIR</sequence>
<accession>A0ABV0BTN0</accession>
<gene>
    <name evidence="2" type="ORF">ABE541_11780</name>
</gene>
<evidence type="ECO:0000313" key="3">
    <source>
        <dbReference type="Proteomes" id="UP001409291"/>
    </source>
</evidence>
<dbReference type="Proteomes" id="UP001409291">
    <property type="component" value="Unassembled WGS sequence"/>
</dbReference>
<dbReference type="Pfam" id="PF00027">
    <property type="entry name" value="cNMP_binding"/>
    <property type="match status" value="1"/>
</dbReference>
<proteinExistence type="predicted"/>
<dbReference type="RefSeq" id="WP_132772511.1">
    <property type="nucleotide sequence ID" value="NZ_JAOQNK010000001.1"/>
</dbReference>
<dbReference type="Gene3D" id="2.60.120.10">
    <property type="entry name" value="Jelly Rolls"/>
    <property type="match status" value="1"/>
</dbReference>
<reference evidence="2 3" key="1">
    <citation type="submission" date="2024-04" db="EMBL/GenBank/DDBJ databases">
        <title>WGS of bacteria from Torrens River.</title>
        <authorList>
            <person name="Wyrsch E.R."/>
            <person name="Drigo B."/>
        </authorList>
    </citation>
    <scope>NUCLEOTIDE SEQUENCE [LARGE SCALE GENOMIC DNA]</scope>
    <source>
        <strain evidence="2 3">TWI391</strain>
    </source>
</reference>
<dbReference type="SUPFAM" id="SSF51206">
    <property type="entry name" value="cAMP-binding domain-like"/>
    <property type="match status" value="1"/>
</dbReference>